<evidence type="ECO:0000256" key="2">
    <source>
        <dbReference type="SAM" id="MobiDB-lite"/>
    </source>
</evidence>
<gene>
    <name evidence="3" type="ORF">DPX39_040089800</name>
</gene>
<reference evidence="3" key="1">
    <citation type="submission" date="2018-09" db="EMBL/GenBank/DDBJ databases">
        <title>whole genome sequence of T. equiperdum IVM-t1 strain.</title>
        <authorList>
            <person name="Suganuma K."/>
        </authorList>
    </citation>
    <scope>NUCLEOTIDE SEQUENCE [LARGE SCALE GENOMIC DNA]</scope>
    <source>
        <strain evidence="3">IVM-t1</strain>
    </source>
</reference>
<dbReference type="EMBL" id="QSBY01000004">
    <property type="protein sequence ID" value="RHW73299.1"/>
    <property type="molecule type" value="Genomic_DNA"/>
</dbReference>
<organism evidence="3">
    <name type="scientific">Trypanosoma brucei equiperdum</name>
    <dbReference type="NCBI Taxonomy" id="630700"/>
    <lineage>
        <taxon>Eukaryota</taxon>
        <taxon>Discoba</taxon>
        <taxon>Euglenozoa</taxon>
        <taxon>Kinetoplastea</taxon>
        <taxon>Metakinetoplastina</taxon>
        <taxon>Trypanosomatida</taxon>
        <taxon>Trypanosomatidae</taxon>
        <taxon>Trypanosoma</taxon>
    </lineage>
</organism>
<comment type="caution">
    <text evidence="3">The sequence shown here is derived from an EMBL/GenBank/DDBJ whole genome shotgun (WGS) entry which is preliminary data.</text>
</comment>
<proteinExistence type="predicted"/>
<feature type="coiled-coil region" evidence="1">
    <location>
        <begin position="55"/>
        <end position="82"/>
    </location>
</feature>
<dbReference type="AlphaFoldDB" id="A0A3L6L9Q5"/>
<protein>
    <recommendedName>
        <fullName evidence="4">Trypanosomal VSG domain containing protein</fullName>
    </recommendedName>
</protein>
<feature type="region of interest" description="Disordered" evidence="2">
    <location>
        <begin position="101"/>
        <end position="143"/>
    </location>
</feature>
<dbReference type="Proteomes" id="UP000266743">
    <property type="component" value="Chromosome 4"/>
</dbReference>
<evidence type="ECO:0000256" key="1">
    <source>
        <dbReference type="SAM" id="Coils"/>
    </source>
</evidence>
<name>A0A3L6L9Q5_9TRYP</name>
<evidence type="ECO:0000313" key="3">
    <source>
        <dbReference type="EMBL" id="RHW73299.1"/>
    </source>
</evidence>
<dbReference type="PROSITE" id="PS51257">
    <property type="entry name" value="PROKAR_LIPOPROTEIN"/>
    <property type="match status" value="1"/>
</dbReference>
<evidence type="ECO:0008006" key="4">
    <source>
        <dbReference type="Google" id="ProtNLM"/>
    </source>
</evidence>
<accession>A0A3L6L9Q5</accession>
<feature type="compositionally biased region" description="Basic and acidic residues" evidence="2">
    <location>
        <begin position="117"/>
        <end position="131"/>
    </location>
</feature>
<keyword evidence="1" id="KW-0175">Coiled coil</keyword>
<sequence length="143" mass="14812">MSKGKGSGNNVGILGTIAGAGSGACSGDHSTNNGACMFAGATDGKPTTPAWLTQLKVAASEARQAETQLDQIMIEEAQLTSDNNTLSALMATALAQAETAATKGRSESYKQANNDLKAADEKQLDGADKKQTNRKLPNSKRRV</sequence>